<dbReference type="OrthoDB" id="361039at2759"/>
<evidence type="ECO:0000256" key="4">
    <source>
        <dbReference type="ARBA" id="ARBA00023163"/>
    </source>
</evidence>
<evidence type="ECO:0000259" key="6">
    <source>
        <dbReference type="SMART" id="SM00803"/>
    </source>
</evidence>
<evidence type="ECO:0000313" key="8">
    <source>
        <dbReference type="Proteomes" id="UP000016927"/>
    </source>
</evidence>
<dbReference type="Pfam" id="PF07571">
    <property type="entry name" value="TAF6_C"/>
    <property type="match status" value="1"/>
</dbReference>
<keyword evidence="5" id="KW-0539">Nucleus</keyword>
<dbReference type="EMBL" id="KB909428">
    <property type="protein sequence ID" value="EOB12129.1"/>
    <property type="molecule type" value="Genomic_DNA"/>
</dbReference>
<dbReference type="Gene3D" id="1.10.20.10">
    <property type="entry name" value="Histone, subunit A"/>
    <property type="match status" value="1"/>
</dbReference>
<dbReference type="InterPro" id="IPR009072">
    <property type="entry name" value="Histone-fold"/>
</dbReference>
<dbReference type="InterPro" id="IPR046344">
    <property type="entry name" value="TAF6_C_sf"/>
</dbReference>
<dbReference type="HOGENOM" id="CLU_021711_3_1_1"/>
<dbReference type="SUPFAM" id="SSF48371">
    <property type="entry name" value="ARM repeat"/>
    <property type="match status" value="1"/>
</dbReference>
<keyword evidence="7" id="KW-0648">Protein biosynthesis</keyword>
<feature type="domain" description="TATA box binding protein associated factor (TAF) histone-like fold" evidence="6">
    <location>
        <begin position="1"/>
        <end position="64"/>
    </location>
</feature>
<dbReference type="GO" id="GO:0005669">
    <property type="term" value="C:transcription factor TFIID complex"/>
    <property type="evidence" value="ECO:0007669"/>
    <property type="project" value="InterPro"/>
</dbReference>
<dbReference type="AlphaFoldDB" id="R0M267"/>
<dbReference type="InterPro" id="IPR004823">
    <property type="entry name" value="TAF_TATA-bd_Histone-like_dom"/>
</dbReference>
<keyword evidence="4" id="KW-0804">Transcription</keyword>
<dbReference type="Proteomes" id="UP000016927">
    <property type="component" value="Unassembled WGS sequence"/>
</dbReference>
<keyword evidence="3" id="KW-0805">Transcription regulation</keyword>
<protein>
    <submittedName>
        <fullName evidence="7">Transcription initiation factor TFIID subunit 6</fullName>
    </submittedName>
</protein>
<dbReference type="GO" id="GO:0003713">
    <property type="term" value="F:transcription coactivator activity"/>
    <property type="evidence" value="ECO:0007669"/>
    <property type="project" value="TreeGrafter"/>
</dbReference>
<dbReference type="PANTHER" id="PTHR10221">
    <property type="entry name" value="TRANSCRIPTION INITIATION FACTOR TFIID SUBUNIT 6"/>
    <property type="match status" value="1"/>
</dbReference>
<dbReference type="GO" id="GO:0051123">
    <property type="term" value="P:RNA polymerase II preinitiation complex assembly"/>
    <property type="evidence" value="ECO:0007669"/>
    <property type="project" value="TreeGrafter"/>
</dbReference>
<evidence type="ECO:0000256" key="3">
    <source>
        <dbReference type="ARBA" id="ARBA00023015"/>
    </source>
</evidence>
<reference evidence="7 8" key="1">
    <citation type="journal article" date="2013" name="BMC Genomics">
        <title>Comparative genomics of parasitic silkworm microsporidia reveal an association between genome expansion and host adaptation.</title>
        <authorList>
            <person name="Pan G."/>
            <person name="Xu J."/>
            <person name="Li T."/>
            <person name="Xia Q."/>
            <person name="Liu S.L."/>
            <person name="Zhang G."/>
            <person name="Li S."/>
            <person name="Li C."/>
            <person name="Liu H."/>
            <person name="Yang L."/>
            <person name="Liu T."/>
            <person name="Zhang X."/>
            <person name="Wu Z."/>
            <person name="Fan W."/>
            <person name="Dang X."/>
            <person name="Xiang H."/>
            <person name="Tao M."/>
            <person name="Li Y."/>
            <person name="Hu J."/>
            <person name="Li Z."/>
            <person name="Lin L."/>
            <person name="Luo J."/>
            <person name="Geng L."/>
            <person name="Wang L."/>
            <person name="Long M."/>
            <person name="Wan Y."/>
            <person name="He N."/>
            <person name="Zhang Z."/>
            <person name="Lu C."/>
            <person name="Keeling P.J."/>
            <person name="Wang J."/>
            <person name="Xiang Z."/>
            <person name="Zhou Z."/>
        </authorList>
    </citation>
    <scope>NUCLEOTIDE SEQUENCE [LARGE SCALE GENOMIC DNA]</scope>
    <source>
        <strain evidence="8">CQ1 / CVCC 102059</strain>
    </source>
</reference>
<gene>
    <name evidence="7" type="primary">TAF6</name>
    <name evidence="7" type="ORF">NBO_520g0005</name>
</gene>
<dbReference type="GO" id="GO:0000124">
    <property type="term" value="C:SAGA complex"/>
    <property type="evidence" value="ECO:0007669"/>
    <property type="project" value="InterPro"/>
</dbReference>
<dbReference type="CDD" id="cd22931">
    <property type="entry name" value="HFD_TAF6"/>
    <property type="match status" value="1"/>
</dbReference>
<dbReference type="GO" id="GO:0046695">
    <property type="term" value="C:SLIK (SAGA-like) complex"/>
    <property type="evidence" value="ECO:0007669"/>
    <property type="project" value="InterPro"/>
</dbReference>
<evidence type="ECO:0000313" key="7">
    <source>
        <dbReference type="EMBL" id="EOB12129.1"/>
    </source>
</evidence>
<dbReference type="STRING" id="578461.R0M267"/>
<organism evidence="7 8">
    <name type="scientific">Nosema bombycis (strain CQ1 / CVCC 102059)</name>
    <name type="common">Microsporidian parasite</name>
    <name type="synonym">Pebrine of silkworm</name>
    <dbReference type="NCBI Taxonomy" id="578461"/>
    <lineage>
        <taxon>Eukaryota</taxon>
        <taxon>Fungi</taxon>
        <taxon>Fungi incertae sedis</taxon>
        <taxon>Microsporidia</taxon>
        <taxon>Nosematidae</taxon>
        <taxon>Nosema</taxon>
    </lineage>
</organism>
<evidence type="ECO:0000256" key="2">
    <source>
        <dbReference type="ARBA" id="ARBA00007688"/>
    </source>
</evidence>
<dbReference type="PANTHER" id="PTHR10221:SF9">
    <property type="entry name" value="TRANSCRIPTION INITIATION FACTOR TFIID SUBUNIT 6"/>
    <property type="match status" value="1"/>
</dbReference>
<name>R0M267_NOSB1</name>
<dbReference type="SUPFAM" id="SSF47113">
    <property type="entry name" value="Histone-fold"/>
    <property type="match status" value="1"/>
</dbReference>
<keyword evidence="8" id="KW-1185">Reference proteome</keyword>
<dbReference type="Gene3D" id="1.25.40.770">
    <property type="entry name" value="TAF6, C-terminal HEAT repeat domain"/>
    <property type="match status" value="1"/>
</dbReference>
<dbReference type="GO" id="GO:0046982">
    <property type="term" value="F:protein heterodimerization activity"/>
    <property type="evidence" value="ECO:0007669"/>
    <property type="project" value="InterPro"/>
</dbReference>
<dbReference type="InterPro" id="IPR037796">
    <property type="entry name" value="TAF6"/>
</dbReference>
<dbReference type="VEuPathDB" id="MicrosporidiaDB:NBO_520g0005"/>
<dbReference type="Pfam" id="PF02969">
    <property type="entry name" value="TAF"/>
    <property type="match status" value="1"/>
</dbReference>
<dbReference type="InterPro" id="IPR016024">
    <property type="entry name" value="ARM-type_fold"/>
</dbReference>
<dbReference type="GO" id="GO:0003743">
    <property type="term" value="F:translation initiation factor activity"/>
    <property type="evidence" value="ECO:0007669"/>
    <property type="project" value="UniProtKB-KW"/>
</dbReference>
<dbReference type="CDD" id="cd08050">
    <property type="entry name" value="TAF6C"/>
    <property type="match status" value="1"/>
</dbReference>
<evidence type="ECO:0000256" key="5">
    <source>
        <dbReference type="ARBA" id="ARBA00023242"/>
    </source>
</evidence>
<accession>R0M267</accession>
<comment type="subcellular location">
    <subcellularLocation>
        <location evidence="1">Nucleus</location>
    </subcellularLocation>
</comment>
<proteinExistence type="inferred from homology"/>
<dbReference type="GO" id="GO:0016251">
    <property type="term" value="F:RNA polymerase II general transcription initiation factor activity"/>
    <property type="evidence" value="ECO:0007669"/>
    <property type="project" value="InterPro"/>
</dbReference>
<dbReference type="InterPro" id="IPR011442">
    <property type="entry name" value="TAF6_C"/>
</dbReference>
<sequence length="308" mass="35564">MLFSKETLKAYAESKGLTEIEDDALRILSQDLEYRIKEICQEGSKFMLASRRTKLSIDDINYGLISRNVDPLFGYDPQETLVFKGLPSGIFYVPDEEIDLEEYLERPLPKIPLRPSIQSHWLAIEGVQPQIAQNPILLEKPEVKKDTLISYQEEAELKTHNKHMLTKELSQYFEKVIQTMETDPDIAIDCLKKESGIQQLVPYFIHHFSQQITGNLENTEFLKVIVMMYNSLLSNSFIFIDPYLHQILPSLLTCVVGKSMDESVRYLSADVIKYVYDTFAGKYKTLGPRIINTLSKVWLDKENLKNLN</sequence>
<comment type="similarity">
    <text evidence="2">Belongs to the TAF6 family.</text>
</comment>
<dbReference type="OMA" id="YFVQFIA"/>
<keyword evidence="7" id="KW-0396">Initiation factor</keyword>
<dbReference type="SMART" id="SM00803">
    <property type="entry name" value="TAF"/>
    <property type="match status" value="1"/>
</dbReference>
<evidence type="ECO:0000256" key="1">
    <source>
        <dbReference type="ARBA" id="ARBA00004123"/>
    </source>
</evidence>